<proteinExistence type="predicted"/>
<feature type="non-terminal residue" evidence="1">
    <location>
        <position position="68"/>
    </location>
</feature>
<organism evidence="1 2">
    <name type="scientific">Anhinga anhinga</name>
    <name type="common">Anhinga</name>
    <name type="synonym">Plotus anhinga</name>
    <dbReference type="NCBI Taxonomy" id="56067"/>
    <lineage>
        <taxon>Eukaryota</taxon>
        <taxon>Metazoa</taxon>
        <taxon>Chordata</taxon>
        <taxon>Craniata</taxon>
        <taxon>Vertebrata</taxon>
        <taxon>Euteleostomi</taxon>
        <taxon>Archelosauria</taxon>
        <taxon>Archosauria</taxon>
        <taxon>Dinosauria</taxon>
        <taxon>Saurischia</taxon>
        <taxon>Theropoda</taxon>
        <taxon>Coelurosauria</taxon>
        <taxon>Aves</taxon>
        <taxon>Neognathae</taxon>
        <taxon>Neoaves</taxon>
        <taxon>Aequornithes</taxon>
        <taxon>Suliformes</taxon>
        <taxon>Anhingidae</taxon>
        <taxon>Anhinga</taxon>
    </lineage>
</organism>
<reference evidence="1" key="1">
    <citation type="submission" date="2019-09" db="EMBL/GenBank/DDBJ databases">
        <title>Bird 10,000 Genomes (B10K) Project - Family phase.</title>
        <authorList>
            <person name="Zhang G."/>
        </authorList>
    </citation>
    <scope>NUCLEOTIDE SEQUENCE</scope>
    <source>
        <strain evidence="1">B10K-CU-031-38</strain>
    </source>
</reference>
<sequence length="68" mass="7611">PMVQELADELLRTCQRLHRKSSMPRLNPAIGVGISCKGWGPRHDDAVYRLLVPLQAPRGHAFHLELAS</sequence>
<dbReference type="EMBL" id="WBMU01007013">
    <property type="protein sequence ID" value="NXC78397.1"/>
    <property type="molecule type" value="Genomic_DNA"/>
</dbReference>
<evidence type="ECO:0000313" key="1">
    <source>
        <dbReference type="EMBL" id="NXC78397.1"/>
    </source>
</evidence>
<name>A0A851QIK7_ANHAN</name>
<evidence type="ECO:0000313" key="2">
    <source>
        <dbReference type="Proteomes" id="UP000657035"/>
    </source>
</evidence>
<feature type="non-terminal residue" evidence="1">
    <location>
        <position position="1"/>
    </location>
</feature>
<dbReference type="AlphaFoldDB" id="A0A851QIK7"/>
<keyword evidence="2" id="KW-1185">Reference proteome</keyword>
<accession>A0A851QIK7</accession>
<comment type="caution">
    <text evidence="1">The sequence shown here is derived from an EMBL/GenBank/DDBJ whole genome shotgun (WGS) entry which is preliminary data.</text>
</comment>
<dbReference type="OrthoDB" id="9034619at2759"/>
<gene>
    <name evidence="1" type="primary">Itpripl1_2</name>
    <name evidence="1" type="ORF">ANHANH_R14768</name>
</gene>
<dbReference type="Proteomes" id="UP000657035">
    <property type="component" value="Unassembled WGS sequence"/>
</dbReference>
<protein>
    <submittedName>
        <fullName evidence="1">IPIL1 protein</fullName>
    </submittedName>
</protein>